<proteinExistence type="predicted"/>
<feature type="chain" id="PRO_5024460723" evidence="1">
    <location>
        <begin position="21"/>
        <end position="104"/>
    </location>
</feature>
<evidence type="ECO:0000256" key="1">
    <source>
        <dbReference type="SAM" id="SignalP"/>
    </source>
</evidence>
<dbReference type="NCBIfam" id="TIGR02448">
    <property type="entry name" value="conserverd hypothetical protein"/>
    <property type="match status" value="1"/>
</dbReference>
<gene>
    <name evidence="2" type="ORF">FAS41_07080</name>
</gene>
<dbReference type="AlphaFoldDB" id="A0A5R9R9A1"/>
<feature type="signal peptide" evidence="1">
    <location>
        <begin position="1"/>
        <end position="20"/>
    </location>
</feature>
<dbReference type="EMBL" id="SWDV01000005">
    <property type="protein sequence ID" value="TLX79623.1"/>
    <property type="molecule type" value="Genomic_DNA"/>
</dbReference>
<evidence type="ECO:0000313" key="2">
    <source>
        <dbReference type="EMBL" id="TLX79623.1"/>
    </source>
</evidence>
<comment type="caution">
    <text evidence="2">The sequence shown here is derived from an EMBL/GenBank/DDBJ whole genome shotgun (WGS) entry which is preliminary data.</text>
</comment>
<keyword evidence="1" id="KW-0732">Signal</keyword>
<name>A0A5R9R9A1_9PSED</name>
<dbReference type="Proteomes" id="UP000306635">
    <property type="component" value="Unassembled WGS sequence"/>
</dbReference>
<dbReference type="InterPro" id="IPR012661">
    <property type="entry name" value="CHP02448"/>
</dbReference>
<protein>
    <submittedName>
        <fullName evidence="2">DUF2388 domain-containing protein</fullName>
    </submittedName>
</protein>
<sequence>MSRAGRAAALVLAVAGPASAMDGKGNSSDHFTVGTSLGTAAASESSSHSPRAYQQARDDALAYIASAGRIHGAQLEHALREYRRAHPQSTLSDLQLAQALASQG</sequence>
<organism evidence="2 3">
    <name type="scientific">Pseudomonas nicosulfuronedens</name>
    <dbReference type="NCBI Taxonomy" id="2571105"/>
    <lineage>
        <taxon>Bacteria</taxon>
        <taxon>Pseudomonadati</taxon>
        <taxon>Pseudomonadota</taxon>
        <taxon>Gammaproteobacteria</taxon>
        <taxon>Pseudomonadales</taxon>
        <taxon>Pseudomonadaceae</taxon>
        <taxon>Pseudomonas</taxon>
    </lineage>
</organism>
<accession>A0A5R9R9A1</accession>
<dbReference type="Pfam" id="PF09498">
    <property type="entry name" value="DUF2388"/>
    <property type="match status" value="1"/>
</dbReference>
<reference evidence="2 3" key="1">
    <citation type="submission" date="2019-04" db="EMBL/GenBank/DDBJ databases">
        <authorList>
            <person name="Li M."/>
        </authorList>
    </citation>
    <scope>NUCLEOTIDE SEQUENCE [LARGE SCALE GENOMIC DNA]</scope>
    <source>
        <strain evidence="2 3">LAM1902</strain>
    </source>
</reference>
<dbReference type="OrthoDB" id="6911313at2"/>
<evidence type="ECO:0000313" key="3">
    <source>
        <dbReference type="Proteomes" id="UP000306635"/>
    </source>
</evidence>
<keyword evidence="3" id="KW-1185">Reference proteome</keyword>